<organism evidence="2 3">
    <name type="scientific">Trichogramma brassicae</name>
    <dbReference type="NCBI Taxonomy" id="86971"/>
    <lineage>
        <taxon>Eukaryota</taxon>
        <taxon>Metazoa</taxon>
        <taxon>Ecdysozoa</taxon>
        <taxon>Arthropoda</taxon>
        <taxon>Hexapoda</taxon>
        <taxon>Insecta</taxon>
        <taxon>Pterygota</taxon>
        <taxon>Neoptera</taxon>
        <taxon>Endopterygota</taxon>
        <taxon>Hymenoptera</taxon>
        <taxon>Apocrita</taxon>
        <taxon>Proctotrupomorpha</taxon>
        <taxon>Chalcidoidea</taxon>
        <taxon>Trichogrammatidae</taxon>
        <taxon>Trichogramma</taxon>
    </lineage>
</organism>
<reference evidence="2 3" key="1">
    <citation type="submission" date="2020-02" db="EMBL/GenBank/DDBJ databases">
        <authorList>
            <person name="Ferguson B K."/>
        </authorList>
    </citation>
    <scope>NUCLEOTIDE SEQUENCE [LARGE SCALE GENOMIC DNA]</scope>
</reference>
<feature type="transmembrane region" description="Helical" evidence="1">
    <location>
        <begin position="57"/>
        <end position="78"/>
    </location>
</feature>
<sequence>MAMAVLQRRANVYISKTMSFECCGDARLNGETFIEVISTAARGIGSFFKNHGYTTEFLLLVVYSIGLIVITSLCCRLTRFHRRSPNRG</sequence>
<keyword evidence="3" id="KW-1185">Reference proteome</keyword>
<keyword evidence="1" id="KW-0812">Transmembrane</keyword>
<accession>A0A6H5HSA9</accession>
<evidence type="ECO:0000313" key="2">
    <source>
        <dbReference type="EMBL" id="CAB0028097.1"/>
    </source>
</evidence>
<protein>
    <submittedName>
        <fullName evidence="2">Uncharacterized protein</fullName>
    </submittedName>
</protein>
<dbReference type="Proteomes" id="UP000479190">
    <property type="component" value="Unassembled WGS sequence"/>
</dbReference>
<proteinExistence type="predicted"/>
<evidence type="ECO:0000313" key="3">
    <source>
        <dbReference type="Proteomes" id="UP000479190"/>
    </source>
</evidence>
<keyword evidence="1" id="KW-1133">Transmembrane helix</keyword>
<gene>
    <name evidence="2" type="ORF">TBRA_LOCUS326</name>
</gene>
<dbReference type="EMBL" id="CADCXV010000072">
    <property type="protein sequence ID" value="CAB0028097.1"/>
    <property type="molecule type" value="Genomic_DNA"/>
</dbReference>
<dbReference type="AlphaFoldDB" id="A0A6H5HSA9"/>
<evidence type="ECO:0000256" key="1">
    <source>
        <dbReference type="SAM" id="Phobius"/>
    </source>
</evidence>
<keyword evidence="1" id="KW-0472">Membrane</keyword>
<name>A0A6H5HSA9_9HYME</name>